<dbReference type="OrthoDB" id="160374at2759"/>
<dbReference type="GO" id="GO:0005730">
    <property type="term" value="C:nucleolus"/>
    <property type="evidence" value="ECO:0007669"/>
    <property type="project" value="TreeGrafter"/>
</dbReference>
<dbReference type="GO" id="GO:0042254">
    <property type="term" value="P:ribosome biogenesis"/>
    <property type="evidence" value="ECO:0007669"/>
    <property type="project" value="TreeGrafter"/>
</dbReference>
<proteinExistence type="predicted"/>
<evidence type="ECO:0000313" key="2">
    <source>
        <dbReference type="EMBL" id="RMY78191.1"/>
    </source>
</evidence>
<dbReference type="InterPro" id="IPR052609">
    <property type="entry name" value="Ribosome_Biogenesis_Reg"/>
</dbReference>
<dbReference type="SUPFAM" id="SSF48371">
    <property type="entry name" value="ARM repeat"/>
    <property type="match status" value="1"/>
</dbReference>
<dbReference type="Proteomes" id="UP000269276">
    <property type="component" value="Unassembled WGS sequence"/>
</dbReference>
<dbReference type="InterPro" id="IPR016024">
    <property type="entry name" value="ARM-type_fold"/>
</dbReference>
<dbReference type="Pfam" id="PF10441">
    <property type="entry name" value="Urb2"/>
    <property type="match status" value="1"/>
</dbReference>
<protein>
    <recommendedName>
        <fullName evidence="1">Nucleolar 27S pre-rRNA processing Urb2/Npa2 C-terminal domain-containing protein</fullName>
    </recommendedName>
</protein>
<feature type="domain" description="Nucleolar 27S pre-rRNA processing Urb2/Npa2 C-terminal" evidence="1">
    <location>
        <begin position="1090"/>
        <end position="1293"/>
    </location>
</feature>
<dbReference type="PANTHER" id="PTHR15682">
    <property type="entry name" value="UNHEALTHY RIBOSOME BIOGENESIS PROTEIN 2 HOMOLOG"/>
    <property type="match status" value="1"/>
</dbReference>
<reference evidence="2 3" key="1">
    <citation type="journal article" date="2018" name="BMC Genomics">
        <title>Genomic evidence for intraspecific hybridization in a clonal and extremely halotolerant yeast.</title>
        <authorList>
            <person name="Gostincar C."/>
            <person name="Stajich J.E."/>
            <person name="Zupancic J."/>
            <person name="Zalar P."/>
            <person name="Gunde-Cimerman N."/>
        </authorList>
    </citation>
    <scope>NUCLEOTIDE SEQUENCE [LARGE SCALE GENOMIC DNA]</scope>
    <source>
        <strain evidence="2 3">EXF-2682</strain>
    </source>
</reference>
<dbReference type="PANTHER" id="PTHR15682:SF2">
    <property type="entry name" value="UNHEALTHY RIBOSOME BIOGENESIS PROTEIN 2 HOMOLOG"/>
    <property type="match status" value="1"/>
</dbReference>
<gene>
    <name evidence="2" type="ORF">D0863_00825</name>
</gene>
<organism evidence="2 3">
    <name type="scientific">Hortaea werneckii</name>
    <name type="common">Black yeast</name>
    <name type="synonym">Cladosporium werneckii</name>
    <dbReference type="NCBI Taxonomy" id="91943"/>
    <lineage>
        <taxon>Eukaryota</taxon>
        <taxon>Fungi</taxon>
        <taxon>Dikarya</taxon>
        <taxon>Ascomycota</taxon>
        <taxon>Pezizomycotina</taxon>
        <taxon>Dothideomycetes</taxon>
        <taxon>Dothideomycetidae</taxon>
        <taxon>Mycosphaerellales</taxon>
        <taxon>Teratosphaeriaceae</taxon>
        <taxon>Hortaea</taxon>
    </lineage>
</organism>
<evidence type="ECO:0000313" key="3">
    <source>
        <dbReference type="Proteomes" id="UP000269276"/>
    </source>
</evidence>
<name>A0A3M7ENN4_HORWE</name>
<evidence type="ECO:0000259" key="1">
    <source>
        <dbReference type="Pfam" id="PF10441"/>
    </source>
</evidence>
<accession>A0A3M7ENN4</accession>
<comment type="caution">
    <text evidence="2">The sequence shown here is derived from an EMBL/GenBank/DDBJ whole genome shotgun (WGS) entry which is preliminary data.</text>
</comment>
<dbReference type="EMBL" id="QWIP01000014">
    <property type="protein sequence ID" value="RMY78191.1"/>
    <property type="molecule type" value="Genomic_DNA"/>
</dbReference>
<dbReference type="InterPro" id="IPR018849">
    <property type="entry name" value="Urb2/Npa2_C"/>
</dbReference>
<sequence length="1294" mass="143579">MVTAEELSKMGRASTTERPSLERLKALNSLSTLPAQLEEAKQLCTHRARADMIAKWLLEKIKSSDEARIDPAPWQLLTDASRLLAPERLANLFGQHDLLSVVQKAVTQPALDLETTATIKTLFDVLLGLSEGPRGAALKAFLSVDAARAVAFTGAWLISLTDTINRQPNCISFLENRGLLRPAVKVWELRKHGADENDLFAAHCLTPITHLLCLLPQPDIHVSAKRKRGNTDDRMSDISLESMLAKHIILPARATFSRVENTSSRISELKTRLRKLKEFHTEIGNLSHDDQTKRLATVPTFFEIALRCTPSATPRQRLKEKPWVEGIFAALLDCLPSYSSAHSRVLIDMLDIIQKHASLSKETLAQLSERYSGLSKLDEEPGSSLTVNWDLIAKIADLDANVYAEVERAGDMFEVLSNANRDLMKGKRAPASRLEKDIYSLWKARIIVPVMRAFARNRDITSFVEIWRNQLETEFDKSTCFVWLEIDQDFAQLVQPFMTDEQVTNTVSFYCNRIKDAVKLAKASRNLQAVRSSAVVLCAIFMGLRDDGLIDKMHPIISDVFDDLIRIFEDQLASETPADFAHFWKLLRVSLEIWFPLWAEQRDDKSTIDDRLKAITRSHAGKKASSLVQHSGSTEDTVSAEATRFLAMVLGLTHAYGLSGLSTSDGTQKIYFENPALIGALDEKSRKAVLSALVDDNEMAGLDVPLNAIVKGTVEAGGNTFDETVHLIVKKLEGRGSVGALNALETVSLSMLSSGQREHILDSLCASEDLRKHAPARQLAAIVRMLELPCPNAGLFKDMSILWNLAASIKSIDETDGPRLLKLLECLTSLVVKYLAKRLPREGESPALTDLGKKIDHHIKKTAGKGQFADNAGIATVISAALADVQTSSDETARQVVKPSRLQVYAQALLREAAELQSSSASKRQLQTLLDAMIALPDSVVREAAEEEQSASQSLDAALERIAEGRLSGDVAIDAKYFQLACEVKTSQDEKSLVAMAGNVLESELQPKDHVAILDALHKRYKNKSDCRLRALQGLVTDKRDKRAAEIVILRTLLPSIKEDDLLEGGHSLQSILYTSLGLANSSSVAICRRALDCVGCILREKPFMTNQSTIESTMTMIQVLLTKHHDQTVFMDCCRTFNILLQQYRSRLKDRMNLVVVVLQQFITSLFECNLGSRHATALSRILELLCNPPQLRSKRHQNTTMSLVDEARKAQGHVGQYVQYILHHYCAQVLRSPLAEGARESLMPGMWMTIAAVEVNDTDGLKVLSAAMNNSERAVLRSVYDDYKSFGKWQGG</sequence>